<dbReference type="EMBL" id="JADQTO010000040">
    <property type="protein sequence ID" value="MBG0568548.1"/>
    <property type="molecule type" value="Genomic_DNA"/>
</dbReference>
<dbReference type="RefSeq" id="WP_196420320.1">
    <property type="nucleotide sequence ID" value="NZ_JADQTO010000040.1"/>
</dbReference>
<accession>A0A931CLN0</accession>
<sequence>MHPVLHRLDELAAHLATRDDTVALLGLGSAGAQRARLDDHSDLDFLLVVTDGAKWRYVDRLDWLEAPCPVAYSFAHHRSGRRALYSDGVYAEFLVLTPAELSRVPFSGARVVWRRDGAPAGLAQSEAPVPRDAYDTVDFHVNDALTCLYTGLHLELRGERLAASRFIQTRAVDAVIALMRLSAGEPPYRDPFDPARRVERAYPADVLPLAAMVPGYAANLAAARTTFAWLSRRYPVDPAIGAAIRGLLGRSADYQ</sequence>
<evidence type="ECO:0000313" key="2">
    <source>
        <dbReference type="Proteomes" id="UP000598146"/>
    </source>
</evidence>
<proteinExistence type="predicted"/>
<reference evidence="1" key="1">
    <citation type="submission" date="2020-11" db="EMBL/GenBank/DDBJ databases">
        <title>Isolation and identification of active actinomycetes.</title>
        <authorList>
            <person name="Sun X."/>
        </authorList>
    </citation>
    <scope>NUCLEOTIDE SEQUENCE</scope>
    <source>
        <strain evidence="1">NEAU-A11</strain>
    </source>
</reference>
<dbReference type="AlphaFoldDB" id="A0A931CLN0"/>
<comment type="caution">
    <text evidence="1">The sequence shown here is derived from an EMBL/GenBank/DDBJ whole genome shotgun (WGS) entry which is preliminary data.</text>
</comment>
<dbReference type="SUPFAM" id="SSF81301">
    <property type="entry name" value="Nucleotidyltransferase"/>
    <property type="match status" value="1"/>
</dbReference>
<dbReference type="InterPro" id="IPR043519">
    <property type="entry name" value="NT_sf"/>
</dbReference>
<gene>
    <name evidence="1" type="ORF">I4J89_44710</name>
</gene>
<dbReference type="Proteomes" id="UP000598146">
    <property type="component" value="Unassembled WGS sequence"/>
</dbReference>
<protein>
    <submittedName>
        <fullName evidence="1">Uncharacterized protein</fullName>
    </submittedName>
</protein>
<organism evidence="1 2">
    <name type="scientific">Actinoplanes aureus</name>
    <dbReference type="NCBI Taxonomy" id="2792083"/>
    <lineage>
        <taxon>Bacteria</taxon>
        <taxon>Bacillati</taxon>
        <taxon>Actinomycetota</taxon>
        <taxon>Actinomycetes</taxon>
        <taxon>Micromonosporales</taxon>
        <taxon>Micromonosporaceae</taxon>
        <taxon>Actinoplanes</taxon>
    </lineage>
</organism>
<name>A0A931CLN0_9ACTN</name>
<dbReference type="Gene3D" id="3.30.460.10">
    <property type="entry name" value="Beta Polymerase, domain 2"/>
    <property type="match status" value="1"/>
</dbReference>
<evidence type="ECO:0000313" key="1">
    <source>
        <dbReference type="EMBL" id="MBG0568548.1"/>
    </source>
</evidence>
<keyword evidence="2" id="KW-1185">Reference proteome</keyword>